<evidence type="ECO:0000313" key="3">
    <source>
        <dbReference type="EMBL" id="SPF49977.1"/>
    </source>
</evidence>
<name>A0A2U3LDI0_9BACT</name>
<protein>
    <submittedName>
        <fullName evidence="3">Saccharopine dehydrogenase</fullName>
    </submittedName>
</protein>
<dbReference type="Pfam" id="PF16653">
    <property type="entry name" value="Sacchrp_dh_C"/>
    <property type="match status" value="1"/>
</dbReference>
<evidence type="ECO:0000259" key="2">
    <source>
        <dbReference type="Pfam" id="PF16653"/>
    </source>
</evidence>
<reference evidence="4" key="1">
    <citation type="submission" date="2018-02" db="EMBL/GenBank/DDBJ databases">
        <authorList>
            <person name="Hausmann B."/>
        </authorList>
    </citation>
    <scope>NUCLEOTIDE SEQUENCE [LARGE SCALE GENOMIC DNA]</scope>
    <source>
        <strain evidence="4">Peat soil MAG SbA1</strain>
    </source>
</reference>
<dbReference type="EMBL" id="OMOD01000196">
    <property type="protein sequence ID" value="SPF49977.1"/>
    <property type="molecule type" value="Genomic_DNA"/>
</dbReference>
<dbReference type="Gene3D" id="3.40.50.720">
    <property type="entry name" value="NAD(P)-binding Rossmann-like Domain"/>
    <property type="match status" value="1"/>
</dbReference>
<dbReference type="Pfam" id="PF03435">
    <property type="entry name" value="Sacchrp_dh_NADP"/>
    <property type="match status" value="1"/>
</dbReference>
<dbReference type="PANTHER" id="PTHR43796">
    <property type="entry name" value="CARBOXYNORSPERMIDINE SYNTHASE"/>
    <property type="match status" value="1"/>
</dbReference>
<dbReference type="PANTHER" id="PTHR43796:SF2">
    <property type="entry name" value="CARBOXYNORSPERMIDINE SYNTHASE"/>
    <property type="match status" value="1"/>
</dbReference>
<dbReference type="InterPro" id="IPR036291">
    <property type="entry name" value="NAD(P)-bd_dom_sf"/>
</dbReference>
<evidence type="ECO:0000313" key="4">
    <source>
        <dbReference type="Proteomes" id="UP000238701"/>
    </source>
</evidence>
<dbReference type="OrthoDB" id="1910498at2"/>
<proteinExistence type="predicted"/>
<sequence>MPYSYIVLGSGRQTTASAYDLGKFGDAGKITLADADFARAQSAAECVNRLLGRSIAQAIALDVRDESAVRRALAGHDVALSGVPYFFNLPLTQIAISAGVSFCDLGGNTEIVRQQHALDAEAKRAGVRVVADCGMGPGMGNTLGVYAMSLLDQPEHVYLFDGGLPGDPQPPWNYQLTFSIEGLTNEYYGGITLLRDGELVHVPCFTEMEMIDVPPIGKLEAFIVAGGVSTAPWTFRGQLKTYQLKILRYPGTFAQLKAFSDLGLYELDPVEVDGKPVIPRHVFHALYEPKVSAPVINDVCIIRAHAVGRKGGRKADAVVEVIDYYDPATGFTSMQRTTGWHLSIVASLMAHGETPVGSVPLELAVPGDAFVREARRRGFNITERVTPA</sequence>
<evidence type="ECO:0000259" key="1">
    <source>
        <dbReference type="Pfam" id="PF03435"/>
    </source>
</evidence>
<gene>
    <name evidence="3" type="ORF">SBA1_970014</name>
</gene>
<dbReference type="SUPFAM" id="SSF55347">
    <property type="entry name" value="Glyceraldehyde-3-phosphate dehydrogenase-like, C-terminal domain"/>
    <property type="match status" value="1"/>
</dbReference>
<organism evidence="3 4">
    <name type="scientific">Candidatus Sulfotelmatobacter kueseliae</name>
    <dbReference type="NCBI Taxonomy" id="2042962"/>
    <lineage>
        <taxon>Bacteria</taxon>
        <taxon>Pseudomonadati</taxon>
        <taxon>Acidobacteriota</taxon>
        <taxon>Terriglobia</taxon>
        <taxon>Terriglobales</taxon>
        <taxon>Candidatus Korobacteraceae</taxon>
        <taxon>Candidatus Sulfotelmatobacter</taxon>
    </lineage>
</organism>
<dbReference type="AlphaFoldDB" id="A0A2U3LDI0"/>
<feature type="domain" description="Saccharopine dehydrogenase NADP binding" evidence="1">
    <location>
        <begin position="6"/>
        <end position="130"/>
    </location>
</feature>
<dbReference type="Gene3D" id="3.30.360.10">
    <property type="entry name" value="Dihydrodipicolinate Reductase, domain 2"/>
    <property type="match status" value="1"/>
</dbReference>
<dbReference type="Proteomes" id="UP000238701">
    <property type="component" value="Unassembled WGS sequence"/>
</dbReference>
<accession>A0A2U3LDI0</accession>
<dbReference type="InterPro" id="IPR032095">
    <property type="entry name" value="Sacchrp_dh-like_C"/>
</dbReference>
<dbReference type="InterPro" id="IPR005097">
    <property type="entry name" value="Sacchrp_dh_NADP-bd"/>
</dbReference>
<dbReference type="SUPFAM" id="SSF51735">
    <property type="entry name" value="NAD(P)-binding Rossmann-fold domains"/>
    <property type="match status" value="1"/>
</dbReference>
<feature type="domain" description="Saccharopine dehydrogenase-like C-terminal" evidence="2">
    <location>
        <begin position="134"/>
        <end position="360"/>
    </location>
</feature>